<evidence type="ECO:0000256" key="3">
    <source>
        <dbReference type="ARBA" id="ARBA00023163"/>
    </source>
</evidence>
<keyword evidence="2" id="KW-0805">Transcription regulation</keyword>
<dbReference type="Pfam" id="PF14215">
    <property type="entry name" value="bHLH-MYC_N"/>
    <property type="match status" value="1"/>
</dbReference>
<evidence type="ECO:0000313" key="8">
    <source>
        <dbReference type="Proteomes" id="UP000823749"/>
    </source>
</evidence>
<dbReference type="InterPro" id="IPR011598">
    <property type="entry name" value="bHLH_dom"/>
</dbReference>
<feature type="compositionally biased region" description="Polar residues" evidence="5">
    <location>
        <begin position="455"/>
        <end position="465"/>
    </location>
</feature>
<accession>A0AAV6LTC7</accession>
<feature type="compositionally biased region" description="Basic and acidic residues" evidence="5">
    <location>
        <begin position="539"/>
        <end position="553"/>
    </location>
</feature>
<keyword evidence="3" id="KW-0804">Transcription</keyword>
<feature type="domain" description="BHLH" evidence="6">
    <location>
        <begin position="538"/>
        <end position="587"/>
    </location>
</feature>
<dbReference type="PANTHER" id="PTHR46196">
    <property type="entry name" value="TRANSCRIPTION FACTOR BHLH155-LIKE ISOFORM X1-RELATED"/>
    <property type="match status" value="1"/>
</dbReference>
<sequence>MGLEVLLLFQTAGPPIKRRAGLRRKQAGRGSYRDQMGTHLHQALRALCLNTDWKVLTWEDAYYDNHELYDPLENMCFTGMGDNLIDWYSRDPLGLEVAKMSCHVYSLGEGYEIKQLMEVIFYIFIIGPQPQPMLSALCTSFSVKVIGKVAVTGKHMWIFADNCVTDSCSPFEHYDGWQTQFSAGIKTVVVVAVVPHGVVQLGSMNKIPEDLKLVNHIRDAFFALQDSQVGCTPCIIQCTMGPSSSSCLSNISTISSGSGNFHDCVSNIGIPVNKEKSQKTIIRSRTSSSITNLADFSFVQPSPGDLLKKTVEASNKDGGLELSTLGGHVSSNLLQASPEFYFSEQQKYQNDMQVQDVLENTIDFPTEVDILESLKTPFKFSTGCELYEVLGPAFRKQNSSCDWESEKTFTDKTIEMPDGMDCSSLLTAETGSEHLLEAVVANVVRSTSDDRSEKSLCSSPKSLLTSEKMPQPTCDKVTVSAVGYSYDQSFVEKDTLHSLGSESCGVSSSMGFSSRSHSAFSEQLNSAQEPAKGNKKRARPGENGRPRPRDRQLIQDRIKELRELVPNGSKCSIDLLLERTIKHMLFMQSITKHADKLSKCVESKLRDKGTSLGGLPGYDQGSSWAMEVGSHLKVCPIMVENINMNGQMLIEMLCEESGHFLEISEAIRSIGLAILKGVAEAFGKTTRMSFVVEHMNLFQLEHVTETKMGKPPLDARQAKSGHHLSKYYCKFLPPICVNKVSNFVKIAGAEQKHASDGCVVVTCADIATQDNGLAAMTNTEQKIKSSAEGRGFYVDPEDIWSFSCPYIS</sequence>
<dbReference type="AlphaFoldDB" id="A0AAV6LTC7"/>
<dbReference type="GO" id="GO:0005634">
    <property type="term" value="C:nucleus"/>
    <property type="evidence" value="ECO:0007669"/>
    <property type="project" value="UniProtKB-SubCell"/>
</dbReference>
<dbReference type="GO" id="GO:0003700">
    <property type="term" value="F:DNA-binding transcription factor activity"/>
    <property type="evidence" value="ECO:0007669"/>
    <property type="project" value="InterPro"/>
</dbReference>
<evidence type="ECO:0000313" key="7">
    <source>
        <dbReference type="EMBL" id="KAG5567444.1"/>
    </source>
</evidence>
<organism evidence="7 8">
    <name type="scientific">Rhododendron griersonianum</name>
    <dbReference type="NCBI Taxonomy" id="479676"/>
    <lineage>
        <taxon>Eukaryota</taxon>
        <taxon>Viridiplantae</taxon>
        <taxon>Streptophyta</taxon>
        <taxon>Embryophyta</taxon>
        <taxon>Tracheophyta</taxon>
        <taxon>Spermatophyta</taxon>
        <taxon>Magnoliopsida</taxon>
        <taxon>eudicotyledons</taxon>
        <taxon>Gunneridae</taxon>
        <taxon>Pentapetalae</taxon>
        <taxon>asterids</taxon>
        <taxon>Ericales</taxon>
        <taxon>Ericaceae</taxon>
        <taxon>Ericoideae</taxon>
        <taxon>Rhodoreae</taxon>
        <taxon>Rhododendron</taxon>
    </lineage>
</organism>
<dbReference type="Pfam" id="PF23176">
    <property type="entry name" value="bHLH_LHW"/>
    <property type="match status" value="1"/>
</dbReference>
<evidence type="ECO:0000256" key="1">
    <source>
        <dbReference type="ARBA" id="ARBA00004123"/>
    </source>
</evidence>
<keyword evidence="4" id="KW-0539">Nucleus</keyword>
<dbReference type="PROSITE" id="PS50888">
    <property type="entry name" value="BHLH"/>
    <property type="match status" value="1"/>
</dbReference>
<dbReference type="Proteomes" id="UP000823749">
    <property type="component" value="Chromosome 1"/>
</dbReference>
<gene>
    <name evidence="7" type="ORF">RHGRI_002856</name>
</gene>
<evidence type="ECO:0000256" key="5">
    <source>
        <dbReference type="SAM" id="MobiDB-lite"/>
    </source>
</evidence>
<evidence type="ECO:0000256" key="4">
    <source>
        <dbReference type="ARBA" id="ARBA00023242"/>
    </source>
</evidence>
<dbReference type="EMBL" id="JACTNZ010000001">
    <property type="protein sequence ID" value="KAG5567444.1"/>
    <property type="molecule type" value="Genomic_DNA"/>
</dbReference>
<evidence type="ECO:0000256" key="2">
    <source>
        <dbReference type="ARBA" id="ARBA00023015"/>
    </source>
</evidence>
<dbReference type="GO" id="GO:0046983">
    <property type="term" value="F:protein dimerization activity"/>
    <property type="evidence" value="ECO:0007669"/>
    <property type="project" value="InterPro"/>
</dbReference>
<protein>
    <recommendedName>
        <fullName evidence="6">BHLH domain-containing protein</fullName>
    </recommendedName>
</protein>
<name>A0AAV6LTC7_9ERIC</name>
<feature type="region of interest" description="Disordered" evidence="5">
    <location>
        <begin position="450"/>
        <end position="470"/>
    </location>
</feature>
<dbReference type="PANTHER" id="PTHR46196:SF1">
    <property type="entry name" value="TRANSCRIPTION FACTOR EMB1444-RELATED"/>
    <property type="match status" value="1"/>
</dbReference>
<comment type="caution">
    <text evidence="7">The sequence shown here is derived from an EMBL/GenBank/DDBJ whole genome shotgun (WGS) entry which is preliminary data.</text>
</comment>
<keyword evidence="8" id="KW-1185">Reference proteome</keyword>
<reference evidence="7" key="1">
    <citation type="submission" date="2020-08" db="EMBL/GenBank/DDBJ databases">
        <title>Plant Genome Project.</title>
        <authorList>
            <person name="Zhang R.-G."/>
        </authorList>
    </citation>
    <scope>NUCLEOTIDE SEQUENCE</scope>
    <source>
        <strain evidence="7">WSP0</strain>
        <tissue evidence="7">Leaf</tissue>
    </source>
</reference>
<dbReference type="InterPro" id="IPR043561">
    <property type="entry name" value="LHW-like"/>
</dbReference>
<evidence type="ECO:0000259" key="6">
    <source>
        <dbReference type="PROSITE" id="PS50888"/>
    </source>
</evidence>
<dbReference type="InterPro" id="IPR025610">
    <property type="entry name" value="MYC/MYB_N"/>
</dbReference>
<feature type="region of interest" description="Disordered" evidence="5">
    <location>
        <begin position="517"/>
        <end position="553"/>
    </location>
</feature>
<proteinExistence type="predicted"/>
<comment type="subcellular location">
    <subcellularLocation>
        <location evidence="1">Nucleus</location>
    </subcellularLocation>
</comment>